<dbReference type="Pfam" id="PF24787">
    <property type="entry name" value="TEX47"/>
    <property type="match status" value="1"/>
</dbReference>
<evidence type="ECO:0000313" key="3">
    <source>
        <dbReference type="Proteomes" id="UP001186944"/>
    </source>
</evidence>
<dbReference type="InterPro" id="IPR055308">
    <property type="entry name" value="TEX47-like"/>
</dbReference>
<dbReference type="EMBL" id="VSWD01000010">
    <property type="protein sequence ID" value="KAK3089479.1"/>
    <property type="molecule type" value="Genomic_DNA"/>
</dbReference>
<dbReference type="SUPFAM" id="SSF52266">
    <property type="entry name" value="SGNH hydrolase"/>
    <property type="match status" value="1"/>
</dbReference>
<sequence>MNTLNAVTENETMSHRIAIVGHSFVARLEESLKSDNIPLDTSLGLPSCNVKYFGLRGATTQKLIRSNELIECENFRPDTVFIQCGGNDISPDSTVVTVVEGIRDLVDKLQTIDSVKLVIIGSLFPRAKPRYMTKETYNSEMCKINSFLEKHYSPHSNVHFWRIRGLQNPKWNIFLNDGVHLNDKATKMYAFQVKMAVGCRDFRRGKDVTRSEIEPEIFCYPGRRSYQLSFLCCVRYPFLPHSSPPIFQVSTPWKHQTRLHITKSLVHRVVYIGKLKESYDRNEVGNYYERLLKNQTEPVTGLMLVYFSHLVHVMEASSDVIYNVIKDMMENKLATDGYVENSKILVISHDIPTRLFQQWSFRNIDIVAARLEGYDTSETTDKVILDLLMQLLKLGSTLAKTPKLNLKNVMDSLHEKLPDLLPQQAILHYLLESDDPDSMISMEEYLSLYEDPYDVTLESELAWPLPTRLFPYN</sequence>
<proteinExistence type="predicted"/>
<comment type="caution">
    <text evidence="2">The sequence shown here is derived from an EMBL/GenBank/DDBJ whole genome shotgun (WGS) entry which is preliminary data.</text>
</comment>
<dbReference type="PANTHER" id="PTHR34035">
    <property type="entry name" value="TESTIS-EXPRESSED PROTEIN 47"/>
    <property type="match status" value="1"/>
</dbReference>
<accession>A0AA88XYK3</accession>
<protein>
    <recommendedName>
        <fullName evidence="1">SGNH hydrolase-type esterase domain-containing protein</fullName>
    </recommendedName>
</protein>
<gene>
    <name evidence="2" type="ORF">FSP39_003931</name>
</gene>
<dbReference type="Pfam" id="PF13472">
    <property type="entry name" value="Lipase_GDSL_2"/>
    <property type="match status" value="1"/>
</dbReference>
<evidence type="ECO:0000259" key="1">
    <source>
        <dbReference type="Pfam" id="PF13472"/>
    </source>
</evidence>
<name>A0AA88XYK3_PINIB</name>
<dbReference type="PANTHER" id="PTHR34035:SF1">
    <property type="entry name" value="TESTIS-EXPRESSED PROTEIN 47"/>
    <property type="match status" value="1"/>
</dbReference>
<keyword evidence="3" id="KW-1185">Reference proteome</keyword>
<dbReference type="Proteomes" id="UP001186944">
    <property type="component" value="Unassembled WGS sequence"/>
</dbReference>
<evidence type="ECO:0000313" key="2">
    <source>
        <dbReference type="EMBL" id="KAK3089479.1"/>
    </source>
</evidence>
<dbReference type="Gene3D" id="3.40.50.1110">
    <property type="entry name" value="SGNH hydrolase"/>
    <property type="match status" value="1"/>
</dbReference>
<feature type="domain" description="SGNH hydrolase-type esterase" evidence="1">
    <location>
        <begin position="43"/>
        <end position="184"/>
    </location>
</feature>
<dbReference type="AlphaFoldDB" id="A0AA88XYK3"/>
<organism evidence="2 3">
    <name type="scientific">Pinctada imbricata</name>
    <name type="common">Atlantic pearl-oyster</name>
    <name type="synonym">Pinctada martensii</name>
    <dbReference type="NCBI Taxonomy" id="66713"/>
    <lineage>
        <taxon>Eukaryota</taxon>
        <taxon>Metazoa</taxon>
        <taxon>Spiralia</taxon>
        <taxon>Lophotrochozoa</taxon>
        <taxon>Mollusca</taxon>
        <taxon>Bivalvia</taxon>
        <taxon>Autobranchia</taxon>
        <taxon>Pteriomorphia</taxon>
        <taxon>Pterioida</taxon>
        <taxon>Pterioidea</taxon>
        <taxon>Pteriidae</taxon>
        <taxon>Pinctada</taxon>
    </lineage>
</organism>
<dbReference type="InterPro" id="IPR036514">
    <property type="entry name" value="SGNH_hydro_sf"/>
</dbReference>
<reference evidence="2" key="1">
    <citation type="submission" date="2019-08" db="EMBL/GenBank/DDBJ databases">
        <title>The improved chromosome-level genome for the pearl oyster Pinctada fucata martensii using PacBio sequencing and Hi-C.</title>
        <authorList>
            <person name="Zheng Z."/>
        </authorList>
    </citation>
    <scope>NUCLEOTIDE SEQUENCE</scope>
    <source>
        <strain evidence="2">ZZ-2019</strain>
        <tissue evidence="2">Adductor muscle</tissue>
    </source>
</reference>
<dbReference type="InterPro" id="IPR013830">
    <property type="entry name" value="SGNH_hydro"/>
</dbReference>